<evidence type="ECO:0000256" key="1">
    <source>
        <dbReference type="ARBA" id="ARBA00004141"/>
    </source>
</evidence>
<evidence type="ECO:0000256" key="10">
    <source>
        <dbReference type="ARBA" id="ARBA00023098"/>
    </source>
</evidence>
<feature type="transmembrane region" description="Helical" evidence="19">
    <location>
        <begin position="204"/>
        <end position="224"/>
    </location>
</feature>
<dbReference type="EMBL" id="CAJPEX010003246">
    <property type="protein sequence ID" value="CAG0922016.1"/>
    <property type="molecule type" value="Genomic_DNA"/>
</dbReference>
<dbReference type="GO" id="GO:0005783">
    <property type="term" value="C:endoplasmic reticulum"/>
    <property type="evidence" value="ECO:0007669"/>
    <property type="project" value="UniProtKB-SubCell"/>
</dbReference>
<evidence type="ECO:0000256" key="9">
    <source>
        <dbReference type="ARBA" id="ARBA00022989"/>
    </source>
</evidence>
<comment type="similarity">
    <text evidence="4">Belongs to the membrane-bound acyltransferase family.</text>
</comment>
<evidence type="ECO:0000256" key="17">
    <source>
        <dbReference type="ARBA" id="ARBA00038923"/>
    </source>
</evidence>
<dbReference type="GO" id="GO:0047184">
    <property type="term" value="F:1-acylglycerophosphocholine O-acyltransferase activity"/>
    <property type="evidence" value="ECO:0007669"/>
    <property type="project" value="UniProtKB-EC"/>
</dbReference>
<evidence type="ECO:0000256" key="16">
    <source>
        <dbReference type="ARBA" id="ARBA00026120"/>
    </source>
</evidence>
<feature type="transmembrane region" description="Helical" evidence="19">
    <location>
        <begin position="428"/>
        <end position="453"/>
    </location>
</feature>
<dbReference type="PANTHER" id="PTHR13906:SF14">
    <property type="entry name" value="LYSOPHOSPHOLIPID ACYLTRANSFERASE 5"/>
    <property type="match status" value="1"/>
</dbReference>
<evidence type="ECO:0000256" key="14">
    <source>
        <dbReference type="ARBA" id="ARBA00023315"/>
    </source>
</evidence>
<keyword evidence="13" id="KW-1208">Phospholipid metabolism</keyword>
<evidence type="ECO:0000256" key="13">
    <source>
        <dbReference type="ARBA" id="ARBA00023264"/>
    </source>
</evidence>
<keyword evidence="9 19" id="KW-1133">Transmembrane helix</keyword>
<dbReference type="AlphaFoldDB" id="A0A7R9BWM8"/>
<evidence type="ECO:0000256" key="11">
    <source>
        <dbReference type="ARBA" id="ARBA00023136"/>
    </source>
</evidence>
<evidence type="ECO:0000256" key="3">
    <source>
        <dbReference type="ARBA" id="ARBA00005074"/>
    </source>
</evidence>
<comment type="pathway">
    <text evidence="15">Phospholipid metabolism.</text>
</comment>
<keyword evidence="7 19" id="KW-0812">Transmembrane</keyword>
<keyword evidence="12" id="KW-0594">Phospholipid biosynthesis</keyword>
<dbReference type="EMBL" id="OA885283">
    <property type="protein sequence ID" value="CAD7281864.1"/>
    <property type="molecule type" value="Genomic_DNA"/>
</dbReference>
<dbReference type="InterPro" id="IPR049941">
    <property type="entry name" value="LPLAT_7/PORCN-like"/>
</dbReference>
<comment type="subcellular location">
    <subcellularLocation>
        <location evidence="2">Endoplasmic reticulum</location>
    </subcellularLocation>
    <subcellularLocation>
        <location evidence="1">Membrane</location>
        <topology evidence="1">Multi-pass membrane protein</topology>
    </subcellularLocation>
</comment>
<keyword evidence="11 19" id="KW-0472">Membrane</keyword>
<keyword evidence="21" id="KW-1185">Reference proteome</keyword>
<organism evidence="20">
    <name type="scientific">Notodromas monacha</name>
    <dbReference type="NCBI Taxonomy" id="399045"/>
    <lineage>
        <taxon>Eukaryota</taxon>
        <taxon>Metazoa</taxon>
        <taxon>Ecdysozoa</taxon>
        <taxon>Arthropoda</taxon>
        <taxon>Crustacea</taxon>
        <taxon>Oligostraca</taxon>
        <taxon>Ostracoda</taxon>
        <taxon>Podocopa</taxon>
        <taxon>Podocopida</taxon>
        <taxon>Cypridocopina</taxon>
        <taxon>Cypridoidea</taxon>
        <taxon>Cyprididae</taxon>
        <taxon>Notodromas</taxon>
    </lineage>
</organism>
<dbReference type="Proteomes" id="UP000678499">
    <property type="component" value="Unassembled WGS sequence"/>
</dbReference>
<dbReference type="Pfam" id="PF03062">
    <property type="entry name" value="MBOAT"/>
    <property type="match status" value="1"/>
</dbReference>
<evidence type="ECO:0000313" key="21">
    <source>
        <dbReference type="Proteomes" id="UP000678499"/>
    </source>
</evidence>
<feature type="transmembrane region" description="Helical" evidence="19">
    <location>
        <begin position="87"/>
        <end position="106"/>
    </location>
</feature>
<proteinExistence type="inferred from homology"/>
<dbReference type="GO" id="GO:0006656">
    <property type="term" value="P:phosphatidylcholine biosynthetic process"/>
    <property type="evidence" value="ECO:0007669"/>
    <property type="project" value="TreeGrafter"/>
</dbReference>
<evidence type="ECO:0000256" key="7">
    <source>
        <dbReference type="ARBA" id="ARBA00022692"/>
    </source>
</evidence>
<evidence type="ECO:0000256" key="8">
    <source>
        <dbReference type="ARBA" id="ARBA00022824"/>
    </source>
</evidence>
<evidence type="ECO:0000256" key="6">
    <source>
        <dbReference type="ARBA" id="ARBA00022679"/>
    </source>
</evidence>
<keyword evidence="6" id="KW-0808">Transferase</keyword>
<keyword evidence="8" id="KW-0256">Endoplasmic reticulum</keyword>
<evidence type="ECO:0000313" key="20">
    <source>
        <dbReference type="EMBL" id="CAD7281864.1"/>
    </source>
</evidence>
<dbReference type="EC" id="2.3.1.23" evidence="16"/>
<feature type="transmembrane region" description="Helical" evidence="19">
    <location>
        <begin position="118"/>
        <end position="136"/>
    </location>
</feature>
<evidence type="ECO:0000256" key="15">
    <source>
        <dbReference type="ARBA" id="ARBA00025707"/>
    </source>
</evidence>
<keyword evidence="5" id="KW-0444">Lipid biosynthesis</keyword>
<feature type="transmembrane region" description="Helical" evidence="19">
    <location>
        <begin position="244"/>
        <end position="265"/>
    </location>
</feature>
<dbReference type="PANTHER" id="PTHR13906">
    <property type="entry name" value="PORCUPINE"/>
    <property type="match status" value="1"/>
</dbReference>
<dbReference type="EC" id="2.3.1.n6" evidence="17"/>
<name>A0A7R9BWM8_9CRUS</name>
<evidence type="ECO:0000256" key="4">
    <source>
        <dbReference type="ARBA" id="ARBA00010323"/>
    </source>
</evidence>
<gene>
    <name evidence="20" type="ORF">NMOB1V02_LOCUS9498</name>
</gene>
<comment type="pathway">
    <text evidence="3">Lipid metabolism; phospholipid metabolism.</text>
</comment>
<evidence type="ECO:0000256" key="18">
    <source>
        <dbReference type="ARBA" id="ARBA00039721"/>
    </source>
</evidence>
<feature type="transmembrane region" description="Helical" evidence="19">
    <location>
        <begin position="399"/>
        <end position="416"/>
    </location>
</feature>
<reference evidence="20" key="1">
    <citation type="submission" date="2020-11" db="EMBL/GenBank/DDBJ databases">
        <authorList>
            <person name="Tran Van P."/>
        </authorList>
    </citation>
    <scope>NUCLEOTIDE SEQUENCE</scope>
</reference>
<dbReference type="OrthoDB" id="5974730at2759"/>
<dbReference type="GO" id="GO:0016020">
    <property type="term" value="C:membrane"/>
    <property type="evidence" value="ECO:0007669"/>
    <property type="project" value="UniProtKB-SubCell"/>
</dbReference>
<evidence type="ECO:0000256" key="2">
    <source>
        <dbReference type="ARBA" id="ARBA00004240"/>
    </source>
</evidence>
<sequence length="465" mass="53678">MGLMTGLADSLGANESMICLLIALLLGYPAAGVHRYFVRPLGPGIQNLYFFLAGSLIVVFCFGWGIAHCLFCLGVQYVILLVWGKTVVSPMVSMAFQMMYLLWGYWRTESDLYDITWTLPHCVLTLRLIAVAFDLWDGQMKVEKMSEEQKHRALWECPSLPELCGHAFFPASIMVGPQFSMRRYQSLVHGDFEKKQFPPPWRLALGRLGLGMVYSGIFVMFSAFLPWDYPLSDEFLSRPLWQKIFLIGVWGKLNLMKYVACWLITEGACMFSGLSFNGQDESGNPKWDGCRNIHVVKYETATEFQQMIHCFNTNTNSWVSCYVFKRLKVLNNKHVSHVCALLFLAVWHGLHLGYYVMFLNEFLMVTLERQVYAVMGRNPEYVKLTNSFLWKLLTWPFKAIWLWVGISYALIPFLLLTTHKWWFVYKSLWFWFHGVLLIGYPLAKMVLASVLGVNGRKYETDKKTA</sequence>
<keyword evidence="10" id="KW-0443">Lipid metabolism</keyword>
<keyword evidence="14" id="KW-0012">Acyltransferase</keyword>
<dbReference type="GO" id="GO:0030258">
    <property type="term" value="P:lipid modification"/>
    <property type="evidence" value="ECO:0007669"/>
    <property type="project" value="TreeGrafter"/>
</dbReference>
<dbReference type="GO" id="GO:0071617">
    <property type="term" value="F:lysophospholipid acyltransferase activity"/>
    <property type="evidence" value="ECO:0007669"/>
    <property type="project" value="TreeGrafter"/>
</dbReference>
<dbReference type="InterPro" id="IPR004299">
    <property type="entry name" value="MBOAT_fam"/>
</dbReference>
<evidence type="ECO:0000256" key="12">
    <source>
        <dbReference type="ARBA" id="ARBA00023209"/>
    </source>
</evidence>
<evidence type="ECO:0000256" key="5">
    <source>
        <dbReference type="ARBA" id="ARBA00022516"/>
    </source>
</evidence>
<feature type="transmembrane region" description="Helical" evidence="19">
    <location>
        <begin position="335"/>
        <end position="357"/>
    </location>
</feature>
<accession>A0A7R9BWM8</accession>
<feature type="transmembrane region" description="Helical" evidence="19">
    <location>
        <begin position="48"/>
        <end position="75"/>
    </location>
</feature>
<protein>
    <recommendedName>
        <fullName evidence="18">Lysophospholipid acyltransferase 5</fullName>
        <ecNumber evidence="16">2.3.1.23</ecNumber>
        <ecNumber evidence="17">2.3.1.n6</ecNumber>
    </recommendedName>
</protein>
<evidence type="ECO:0000256" key="19">
    <source>
        <dbReference type="SAM" id="Phobius"/>
    </source>
</evidence>